<feature type="signal peptide" evidence="5">
    <location>
        <begin position="1"/>
        <end position="24"/>
    </location>
</feature>
<dbReference type="GO" id="GO:0005975">
    <property type="term" value="P:carbohydrate metabolic process"/>
    <property type="evidence" value="ECO:0007669"/>
    <property type="project" value="InterPro"/>
</dbReference>
<keyword evidence="3" id="KW-0378">Hydrolase</keyword>
<evidence type="ECO:0000256" key="1">
    <source>
        <dbReference type="ARBA" id="ARBA00010838"/>
    </source>
</evidence>
<organism evidence="6 7">
    <name type="scientific">Musa balbisiana</name>
    <name type="common">Banana</name>
    <dbReference type="NCBI Taxonomy" id="52838"/>
    <lineage>
        <taxon>Eukaryota</taxon>
        <taxon>Viridiplantae</taxon>
        <taxon>Streptophyta</taxon>
        <taxon>Embryophyta</taxon>
        <taxon>Tracheophyta</taxon>
        <taxon>Spermatophyta</taxon>
        <taxon>Magnoliopsida</taxon>
        <taxon>Liliopsida</taxon>
        <taxon>Zingiberales</taxon>
        <taxon>Musaceae</taxon>
        <taxon>Musa</taxon>
    </lineage>
</organism>
<dbReference type="PRINTS" id="PR00131">
    <property type="entry name" value="GLHYDRLASE1"/>
</dbReference>
<dbReference type="PROSITE" id="PS00653">
    <property type="entry name" value="GLYCOSYL_HYDROL_F1_2"/>
    <property type="match status" value="1"/>
</dbReference>
<comment type="caution">
    <text evidence="6">The sequence shown here is derived from an EMBL/GenBank/DDBJ whole genome shotgun (WGS) entry which is preliminary data.</text>
</comment>
<proteinExistence type="inferred from homology"/>
<evidence type="ECO:0000256" key="2">
    <source>
        <dbReference type="ARBA" id="ARBA00022729"/>
    </source>
</evidence>
<protein>
    <recommendedName>
        <fullName evidence="8">Beta-glucosidase</fullName>
    </recommendedName>
</protein>
<dbReference type="SUPFAM" id="SSF51445">
    <property type="entry name" value="(Trans)glycosidases"/>
    <property type="match status" value="1"/>
</dbReference>
<evidence type="ECO:0000313" key="7">
    <source>
        <dbReference type="Proteomes" id="UP000317650"/>
    </source>
</evidence>
<dbReference type="InterPro" id="IPR001360">
    <property type="entry name" value="Glyco_hydro_1"/>
</dbReference>
<accession>A0A4S8J256</accession>
<dbReference type="GO" id="GO:0004565">
    <property type="term" value="F:beta-galactosidase activity"/>
    <property type="evidence" value="ECO:0007669"/>
    <property type="project" value="UniProtKB-ARBA"/>
</dbReference>
<evidence type="ECO:0000256" key="3">
    <source>
        <dbReference type="ARBA" id="ARBA00022801"/>
    </source>
</evidence>
<evidence type="ECO:0000313" key="6">
    <source>
        <dbReference type="EMBL" id="THU55391.1"/>
    </source>
</evidence>
<sequence length="516" mass="59994">MERRNKFVVVLASAFLFLVQSLLSTTCALHRDHFPPSFLFGTSTSAYQIEGAYQEGNKSLSNWDVFTHSQGMSFCIIHTCLFWFFHCAGGKIKDGSNGDVAADHYHIYMEDIGLMHSLGINSYRFSISWSRILPRGRYGKINPAGIAFYNNLIDSLLLRGIEPFVTLTHYDIPQELEDRYGAWLSPKIQKDFGYFAEVCFSKFGDRVKFWSTFNEPQMMVKNGYGTGEYPPMHRNKEFIAGHNAILSHATAVEIYRKRYQVKQQGMIGIVIFMCWFEPLRNNSLDFLAAQQVMSFQAAWFLDPIIHGDYPPEMRQALGSKLPTFSIKERRKLQYKLDFIGINHYTSLYVRDCTFSPCKSSRNIDESFIYTERNGIPIGKPTAMPNYYVVPYGIEEVVLYTMRRYNNTPMFITENGYAQSSNSSMTELLNDNDRVDSMRQYLTYLNNAMRKGADVRGYFVWSLIDNFEWLYGYTMRFGLHYVDYNTQKRAPKLSARWYEQFLHGVEVQHEHEQVDMI</sequence>
<comment type="similarity">
    <text evidence="1 4">Belongs to the glycosyl hydrolase 1 family.</text>
</comment>
<dbReference type="FunFam" id="3.20.20.80:FF:000020">
    <property type="entry name" value="Beta-glucosidase 12"/>
    <property type="match status" value="1"/>
</dbReference>
<evidence type="ECO:0000256" key="5">
    <source>
        <dbReference type="SAM" id="SignalP"/>
    </source>
</evidence>
<dbReference type="Gene3D" id="3.20.20.80">
    <property type="entry name" value="Glycosidases"/>
    <property type="match status" value="1"/>
</dbReference>
<dbReference type="InterPro" id="IPR033132">
    <property type="entry name" value="GH_1_N_CS"/>
</dbReference>
<dbReference type="STRING" id="52838.A0A4S8J256"/>
<dbReference type="PANTHER" id="PTHR10353">
    <property type="entry name" value="GLYCOSYL HYDROLASE"/>
    <property type="match status" value="1"/>
</dbReference>
<reference evidence="6 7" key="1">
    <citation type="journal article" date="2019" name="Nat. Plants">
        <title>Genome sequencing of Musa balbisiana reveals subgenome evolution and function divergence in polyploid bananas.</title>
        <authorList>
            <person name="Yao X."/>
        </authorList>
    </citation>
    <scope>NUCLEOTIDE SEQUENCE [LARGE SCALE GENOMIC DNA]</scope>
    <source>
        <strain evidence="7">cv. DH-PKW</strain>
        <tissue evidence="6">Leaves</tissue>
    </source>
</reference>
<name>A0A4S8J256_MUSBA</name>
<dbReference type="PANTHER" id="PTHR10353:SF236">
    <property type="entry name" value="BETA-GLUCOSIDASE 18"/>
    <property type="match status" value="1"/>
</dbReference>
<evidence type="ECO:0008006" key="8">
    <source>
        <dbReference type="Google" id="ProtNLM"/>
    </source>
</evidence>
<dbReference type="InterPro" id="IPR017853">
    <property type="entry name" value="GH"/>
</dbReference>
<dbReference type="AlphaFoldDB" id="A0A4S8J256"/>
<dbReference type="GO" id="GO:0033907">
    <property type="term" value="F:beta-D-fucosidase activity"/>
    <property type="evidence" value="ECO:0007669"/>
    <property type="project" value="UniProtKB-ARBA"/>
</dbReference>
<evidence type="ECO:0000256" key="4">
    <source>
        <dbReference type="RuleBase" id="RU003690"/>
    </source>
</evidence>
<keyword evidence="2 5" id="KW-0732">Signal</keyword>
<dbReference type="EMBL" id="PYDT01000007">
    <property type="protein sequence ID" value="THU55391.1"/>
    <property type="molecule type" value="Genomic_DNA"/>
</dbReference>
<dbReference type="Pfam" id="PF00232">
    <property type="entry name" value="Glyco_hydro_1"/>
    <property type="match status" value="1"/>
</dbReference>
<gene>
    <name evidence="6" type="ORF">C4D60_Mb11t06060</name>
</gene>
<feature type="chain" id="PRO_5020822587" description="Beta-glucosidase" evidence="5">
    <location>
        <begin position="25"/>
        <end position="516"/>
    </location>
</feature>
<dbReference type="Proteomes" id="UP000317650">
    <property type="component" value="Chromosome 11"/>
</dbReference>
<dbReference type="GO" id="GO:0008422">
    <property type="term" value="F:beta-glucosidase activity"/>
    <property type="evidence" value="ECO:0007669"/>
    <property type="project" value="UniProtKB-ARBA"/>
</dbReference>
<keyword evidence="7" id="KW-1185">Reference proteome</keyword>